<gene>
    <name evidence="4" type="ORF">UK23_05450</name>
</gene>
<evidence type="ECO:0000256" key="1">
    <source>
        <dbReference type="SAM" id="MobiDB-lite"/>
    </source>
</evidence>
<feature type="region of interest" description="Disordered" evidence="1">
    <location>
        <begin position="142"/>
        <end position="189"/>
    </location>
</feature>
<proteinExistence type="predicted"/>
<evidence type="ECO:0000313" key="4">
    <source>
        <dbReference type="EMBL" id="KJK51829.1"/>
    </source>
</evidence>
<feature type="chain" id="PRO_5002442141" description="Gram-positive cocci surface proteins LPxTG domain-containing protein" evidence="3">
    <location>
        <begin position="27"/>
        <end position="223"/>
    </location>
</feature>
<dbReference type="PATRIC" id="fig|68170.10.peg.6649"/>
<comment type="caution">
    <text evidence="4">The sequence shown here is derived from an EMBL/GenBank/DDBJ whole genome shotgun (WGS) entry which is preliminary data.</text>
</comment>
<dbReference type="OrthoDB" id="3700838at2"/>
<feature type="compositionally biased region" description="Low complexity" evidence="1">
    <location>
        <begin position="157"/>
        <end position="184"/>
    </location>
</feature>
<protein>
    <recommendedName>
        <fullName evidence="6">Gram-positive cocci surface proteins LPxTG domain-containing protein</fullName>
    </recommendedName>
</protein>
<keyword evidence="2" id="KW-0812">Transmembrane</keyword>
<evidence type="ECO:0008006" key="6">
    <source>
        <dbReference type="Google" id="ProtNLM"/>
    </source>
</evidence>
<dbReference type="AlphaFoldDB" id="A0A0F0H7X0"/>
<evidence type="ECO:0000256" key="3">
    <source>
        <dbReference type="SAM" id="SignalP"/>
    </source>
</evidence>
<dbReference type="Proteomes" id="UP000033393">
    <property type="component" value="Unassembled WGS sequence"/>
</dbReference>
<keyword evidence="2" id="KW-1133">Transmembrane helix</keyword>
<keyword evidence="2" id="KW-0472">Membrane</keyword>
<keyword evidence="3" id="KW-0732">Signal</keyword>
<dbReference type="NCBIfam" id="TIGR01167">
    <property type="entry name" value="LPXTG_anchor"/>
    <property type="match status" value="1"/>
</dbReference>
<name>A0A0F0H7X0_LENAE</name>
<reference evidence="4 5" key="1">
    <citation type="submission" date="2015-02" db="EMBL/GenBank/DDBJ databases">
        <authorList>
            <person name="Ju K.-S."/>
            <person name="Doroghazi J.R."/>
            <person name="Metcalf W."/>
        </authorList>
    </citation>
    <scope>NUCLEOTIDE SEQUENCE [LARGE SCALE GENOMIC DNA]</scope>
    <source>
        <strain evidence="4 5">NRRL B-16140</strain>
    </source>
</reference>
<evidence type="ECO:0000256" key="2">
    <source>
        <dbReference type="SAM" id="Phobius"/>
    </source>
</evidence>
<evidence type="ECO:0000313" key="5">
    <source>
        <dbReference type="Proteomes" id="UP000033393"/>
    </source>
</evidence>
<dbReference type="EMBL" id="JYJG01000026">
    <property type="protein sequence ID" value="KJK51829.1"/>
    <property type="molecule type" value="Genomic_DNA"/>
</dbReference>
<keyword evidence="5" id="KW-1185">Reference proteome</keyword>
<accession>A0A0F0H7X0</accession>
<dbReference type="RefSeq" id="WP_045310259.1">
    <property type="nucleotide sequence ID" value="NZ_JYJG01000026.1"/>
</dbReference>
<organism evidence="4 5">
    <name type="scientific">Lentzea aerocolonigenes</name>
    <name type="common">Lechevalieria aerocolonigenes</name>
    <name type="synonym">Saccharothrix aerocolonigenes</name>
    <dbReference type="NCBI Taxonomy" id="68170"/>
    <lineage>
        <taxon>Bacteria</taxon>
        <taxon>Bacillati</taxon>
        <taxon>Actinomycetota</taxon>
        <taxon>Actinomycetes</taxon>
        <taxon>Pseudonocardiales</taxon>
        <taxon>Pseudonocardiaceae</taxon>
        <taxon>Lentzea</taxon>
    </lineage>
</organism>
<feature type="transmembrane region" description="Helical" evidence="2">
    <location>
        <begin position="198"/>
        <end position="218"/>
    </location>
</feature>
<sequence>MALSRPLAALAAASFALVALSATAHAGPDKPALNAGDERAVAYDKNVAIDHPDACTVGGLTGTTIAPEKFTFTGGEKQQYLNITAAPAGTTVTGVVVKGSDAFNVYLAAKLGPLPWEKLRSPDNNGGNIPGISHWYACGIVTEQPPGEEQPPKEEQPPTSTVTSPASSSATTPATTVTTSPNAPGGSEELASTGFGSAWLLGVGATLVAAGAAVLMVLRRRRA</sequence>
<feature type="signal peptide" evidence="3">
    <location>
        <begin position="1"/>
        <end position="26"/>
    </location>
</feature>